<sequence>MLEKQKLRLIQEYVMPSTVPAPSDIALLFGTRHGIDDFCSDTLALWNRQFFRRLIVSGGPTGGHACSEAKILSDKLMAAGIPENVIILEDQSTNTGENVVFSKTLIEERFGAQTIQSILAIGKVCSARRYLMTLERHWPGPKKSVHGVNYFGVRLEDWHTCEEFRRRVFLEFEKIPEYLKSGFLRELSWLPGYPPLADVR</sequence>
<dbReference type="PANTHER" id="PTHR30336:SF4">
    <property type="entry name" value="ENVELOPE BIOGENESIS FACTOR ELYC"/>
    <property type="match status" value="1"/>
</dbReference>
<dbReference type="PANTHER" id="PTHR30336">
    <property type="entry name" value="INNER MEMBRANE PROTEIN, PROBABLE PERMEASE"/>
    <property type="match status" value="1"/>
</dbReference>
<dbReference type="RefSeq" id="WP_404610236.1">
    <property type="nucleotide sequence ID" value="NZ_JBIYDN010000018.1"/>
</dbReference>
<dbReference type="CDD" id="cd06259">
    <property type="entry name" value="YdcF-like"/>
    <property type="match status" value="1"/>
</dbReference>
<gene>
    <name evidence="2" type="ORF">ABH943_005233</name>
</gene>
<evidence type="ECO:0000259" key="1">
    <source>
        <dbReference type="Pfam" id="PF02698"/>
    </source>
</evidence>
<dbReference type="Proteomes" id="UP001620514">
    <property type="component" value="Unassembled WGS sequence"/>
</dbReference>
<comment type="caution">
    <text evidence="2">The sequence shown here is derived from an EMBL/GenBank/DDBJ whole genome shotgun (WGS) entry which is preliminary data.</text>
</comment>
<name>A0ABW8MS06_9BURK</name>
<protein>
    <submittedName>
        <fullName evidence="2">Uncharacterized SAM-binding protein YcdF (DUF218 family)</fullName>
    </submittedName>
</protein>
<proteinExistence type="predicted"/>
<feature type="domain" description="DUF218" evidence="1">
    <location>
        <begin position="42"/>
        <end position="137"/>
    </location>
</feature>
<dbReference type="InterPro" id="IPR014729">
    <property type="entry name" value="Rossmann-like_a/b/a_fold"/>
</dbReference>
<dbReference type="InterPro" id="IPR051599">
    <property type="entry name" value="Cell_Envelope_Assoc"/>
</dbReference>
<dbReference type="Pfam" id="PF02698">
    <property type="entry name" value="DUF218"/>
    <property type="match status" value="1"/>
</dbReference>
<dbReference type="Gene3D" id="3.40.50.620">
    <property type="entry name" value="HUPs"/>
    <property type="match status" value="1"/>
</dbReference>
<reference evidence="2 3" key="1">
    <citation type="submission" date="2024-11" db="EMBL/GenBank/DDBJ databases">
        <title>Using genomics to understand microbial adaptation to soil warming.</title>
        <authorList>
            <person name="Deangelis K.M. PhD."/>
        </authorList>
    </citation>
    <scope>NUCLEOTIDE SEQUENCE [LARGE SCALE GENOMIC DNA]</scope>
    <source>
        <strain evidence="2 3">GAS97</strain>
    </source>
</reference>
<organism evidence="2 3">
    <name type="scientific">Caballeronia udeis</name>
    <dbReference type="NCBI Taxonomy" id="1232866"/>
    <lineage>
        <taxon>Bacteria</taxon>
        <taxon>Pseudomonadati</taxon>
        <taxon>Pseudomonadota</taxon>
        <taxon>Betaproteobacteria</taxon>
        <taxon>Burkholderiales</taxon>
        <taxon>Burkholderiaceae</taxon>
        <taxon>Caballeronia</taxon>
    </lineage>
</organism>
<keyword evidence="3" id="KW-1185">Reference proteome</keyword>
<accession>A0ABW8MS06</accession>
<evidence type="ECO:0000313" key="2">
    <source>
        <dbReference type="EMBL" id="MFK4445211.1"/>
    </source>
</evidence>
<evidence type="ECO:0000313" key="3">
    <source>
        <dbReference type="Proteomes" id="UP001620514"/>
    </source>
</evidence>
<dbReference type="InterPro" id="IPR003848">
    <property type="entry name" value="DUF218"/>
</dbReference>
<dbReference type="EMBL" id="JBIYDN010000018">
    <property type="protein sequence ID" value="MFK4445211.1"/>
    <property type="molecule type" value="Genomic_DNA"/>
</dbReference>